<dbReference type="GO" id="GO:0008270">
    <property type="term" value="F:zinc ion binding"/>
    <property type="evidence" value="ECO:0007669"/>
    <property type="project" value="UniProtKB-KW"/>
</dbReference>
<proteinExistence type="predicted"/>
<dbReference type="CDD" id="cd20071">
    <property type="entry name" value="SET_SMYD"/>
    <property type="match status" value="1"/>
</dbReference>
<feature type="compositionally biased region" description="Polar residues" evidence="5">
    <location>
        <begin position="540"/>
        <end position="558"/>
    </location>
</feature>
<dbReference type="GO" id="GO:0008276">
    <property type="term" value="F:protein methyltransferase activity"/>
    <property type="evidence" value="ECO:0007669"/>
    <property type="project" value="UniProtKB-ARBA"/>
</dbReference>
<dbReference type="InterPro" id="IPR046341">
    <property type="entry name" value="SET_dom_sf"/>
</dbReference>
<dbReference type="SUPFAM" id="SSF144232">
    <property type="entry name" value="HIT/MYND zinc finger-like"/>
    <property type="match status" value="1"/>
</dbReference>
<sequence>MPSIIELEDDDQLKCPICGDVAPHKCSACKKVAYCGKQHQKEHWMLHKPKCKKLPYEIKSSPILGRYLQSTTDLQPGDPILRDNPLIVGPKITMAEPICLGCHKGLNPNLAENPRCPRCLWPVCSTRCSGLTDAHTHAPECAILKLGIEALLTFNDLKYEAILPLRCLILQRRSPKKYAELKQMESHMDKRGPGTEIYEEINSIVKYLQSNFFKKLPANILDDTSSDVLHWICGVIDVNALDIGRYTQGLFSIMCLMEHSCLPNVKYTFEPETNVARLIASMNIPKGFHISTMYTNALWGTQPRREHLAITKYFNCSCERCSDPTELGTYFSAMKCLNEHKDKDECWILPLNPLDNDSDWKCSSCSALLNAKDVHLVTSQLGEQVDTLVQESPNVKALEEMLNKLETMFHPHHYHCYAVKHSLIQLYGTQSGYGYSDMSTSTLERKISLCRELIRITNKLDPSHSRLLMYLGVLNYELHTALLESVRRFEKQDEGKSIQSSEKTSSKEKQSSEKTSSKEMQSSDKTSPKEKQSSDKTSSKGKQSSDKTSPNEMQSSAKPSKEKLLRMVQEAKSLLESNVAILEHETQGSTGYDMGVLTKISLTQVEHELRKYSSG</sequence>
<feature type="compositionally biased region" description="Basic and acidic residues" evidence="5">
    <location>
        <begin position="504"/>
        <end position="517"/>
    </location>
</feature>
<dbReference type="Gene3D" id="1.10.220.160">
    <property type="match status" value="1"/>
</dbReference>
<dbReference type="PROSITE" id="PS50280">
    <property type="entry name" value="SET"/>
    <property type="match status" value="1"/>
</dbReference>
<accession>A0A8D8X3C1</accession>
<protein>
    <submittedName>
        <fullName evidence="8">Protein msta, isoform A</fullName>
    </submittedName>
</protein>
<dbReference type="GO" id="GO:0008757">
    <property type="term" value="F:S-adenosylmethionine-dependent methyltransferase activity"/>
    <property type="evidence" value="ECO:0007669"/>
    <property type="project" value="UniProtKB-ARBA"/>
</dbReference>
<dbReference type="PANTHER" id="PTHR46455:SF2">
    <property type="entry name" value="AT24727P"/>
    <property type="match status" value="1"/>
</dbReference>
<name>A0A8D8X3C1_9HEMI</name>
<dbReference type="GO" id="GO:0008170">
    <property type="term" value="F:N-methyltransferase activity"/>
    <property type="evidence" value="ECO:0007669"/>
    <property type="project" value="UniProtKB-ARBA"/>
</dbReference>
<dbReference type="Gene3D" id="6.10.140.2220">
    <property type="match status" value="2"/>
</dbReference>
<feature type="domain" description="SET" evidence="6">
    <location>
        <begin position="54"/>
        <end position="295"/>
    </location>
</feature>
<feature type="region of interest" description="Disordered" evidence="5">
    <location>
        <begin position="493"/>
        <end position="566"/>
    </location>
</feature>
<evidence type="ECO:0000259" key="6">
    <source>
        <dbReference type="PROSITE" id="PS50280"/>
    </source>
</evidence>
<dbReference type="SUPFAM" id="SSF82199">
    <property type="entry name" value="SET domain"/>
    <property type="match status" value="1"/>
</dbReference>
<feature type="domain" description="MYND-type" evidence="7">
    <location>
        <begin position="15"/>
        <end position="51"/>
    </location>
</feature>
<dbReference type="PANTHER" id="PTHR46455">
    <property type="entry name" value="SET AND MYND DOMAIN CONTAINING, ARTHROPOD-SPECIFIC, MEMBER 4, ISOFORM A"/>
    <property type="match status" value="1"/>
</dbReference>
<evidence type="ECO:0000256" key="5">
    <source>
        <dbReference type="SAM" id="MobiDB-lite"/>
    </source>
</evidence>
<reference evidence="8" key="1">
    <citation type="submission" date="2021-05" db="EMBL/GenBank/DDBJ databases">
        <authorList>
            <person name="Alioto T."/>
            <person name="Alioto T."/>
            <person name="Gomez Garrido J."/>
        </authorList>
    </citation>
    <scope>NUCLEOTIDE SEQUENCE</scope>
</reference>
<dbReference type="EMBL" id="HBUF01253428">
    <property type="protein sequence ID" value="CAG6680853.1"/>
    <property type="molecule type" value="Transcribed_RNA"/>
</dbReference>
<dbReference type="Gene3D" id="2.170.270.10">
    <property type="entry name" value="SET domain"/>
    <property type="match status" value="1"/>
</dbReference>
<keyword evidence="2 4" id="KW-0863">Zinc-finger</keyword>
<dbReference type="InterPro" id="IPR001214">
    <property type="entry name" value="SET_dom"/>
</dbReference>
<evidence type="ECO:0000313" key="8">
    <source>
        <dbReference type="EMBL" id="CAG6680853.1"/>
    </source>
</evidence>
<dbReference type="InterPro" id="IPR002893">
    <property type="entry name" value="Znf_MYND"/>
</dbReference>
<keyword evidence="1" id="KW-0479">Metal-binding</keyword>
<dbReference type="Pfam" id="PF01753">
    <property type="entry name" value="zf-MYND"/>
    <property type="match status" value="1"/>
</dbReference>
<evidence type="ECO:0000256" key="3">
    <source>
        <dbReference type="ARBA" id="ARBA00022833"/>
    </source>
</evidence>
<dbReference type="PROSITE" id="PS50865">
    <property type="entry name" value="ZF_MYND_2"/>
    <property type="match status" value="1"/>
</dbReference>
<organism evidence="8">
    <name type="scientific">Cacopsylla melanoneura</name>
    <dbReference type="NCBI Taxonomy" id="428564"/>
    <lineage>
        <taxon>Eukaryota</taxon>
        <taxon>Metazoa</taxon>
        <taxon>Ecdysozoa</taxon>
        <taxon>Arthropoda</taxon>
        <taxon>Hexapoda</taxon>
        <taxon>Insecta</taxon>
        <taxon>Pterygota</taxon>
        <taxon>Neoptera</taxon>
        <taxon>Paraneoptera</taxon>
        <taxon>Hemiptera</taxon>
        <taxon>Sternorrhyncha</taxon>
        <taxon>Psylloidea</taxon>
        <taxon>Psyllidae</taxon>
        <taxon>Psyllinae</taxon>
        <taxon>Cacopsylla</taxon>
    </lineage>
</organism>
<evidence type="ECO:0000259" key="7">
    <source>
        <dbReference type="PROSITE" id="PS50865"/>
    </source>
</evidence>
<dbReference type="InterPro" id="IPR053010">
    <property type="entry name" value="SET_SmydA-8"/>
</dbReference>
<dbReference type="PROSITE" id="PS01360">
    <property type="entry name" value="ZF_MYND_1"/>
    <property type="match status" value="1"/>
</dbReference>
<dbReference type="AlphaFoldDB" id="A0A8D8X3C1"/>
<evidence type="ECO:0000256" key="2">
    <source>
        <dbReference type="ARBA" id="ARBA00022771"/>
    </source>
</evidence>
<keyword evidence="3" id="KW-0862">Zinc</keyword>
<evidence type="ECO:0000256" key="4">
    <source>
        <dbReference type="PROSITE-ProRule" id="PRU00134"/>
    </source>
</evidence>
<evidence type="ECO:0000256" key="1">
    <source>
        <dbReference type="ARBA" id="ARBA00022723"/>
    </source>
</evidence>
<feature type="compositionally biased region" description="Basic and acidic residues" evidence="5">
    <location>
        <begin position="526"/>
        <end position="538"/>
    </location>
</feature>